<dbReference type="PROSITE" id="PS00280">
    <property type="entry name" value="BPTI_KUNITZ_1"/>
    <property type="match status" value="2"/>
</dbReference>
<feature type="signal peptide" evidence="4">
    <location>
        <begin position="1"/>
        <end position="16"/>
    </location>
</feature>
<reference evidence="6 7" key="1">
    <citation type="submission" date="2022-01" db="EMBL/GenBank/DDBJ databases">
        <title>A chromosome-scale genome assembly of the false clownfish, Amphiprion ocellaris.</title>
        <authorList>
            <person name="Ryu T."/>
        </authorList>
    </citation>
    <scope>NUCLEOTIDE SEQUENCE [LARGE SCALE GENOMIC DNA]</scope>
</reference>
<dbReference type="AlphaFoldDB" id="A0A3Q1C0Y9"/>
<evidence type="ECO:0000256" key="3">
    <source>
        <dbReference type="ARBA" id="ARBA00023157"/>
    </source>
</evidence>
<dbReference type="GO" id="GO:0044483">
    <property type="term" value="P:venom-mediated perturbation of hemostasis"/>
    <property type="evidence" value="ECO:0007669"/>
    <property type="project" value="UniProtKB-ARBA"/>
</dbReference>
<dbReference type="SMART" id="SM00131">
    <property type="entry name" value="KU"/>
    <property type="match status" value="3"/>
</dbReference>
<reference evidence="6" key="3">
    <citation type="submission" date="2025-09" db="UniProtKB">
        <authorList>
            <consortium name="Ensembl"/>
        </authorList>
    </citation>
    <scope>IDENTIFICATION</scope>
</reference>
<dbReference type="PANTHER" id="PTHR47247">
    <property type="entry name" value="KUNITZ-TYPE PROTEASE INHIBITOR 2"/>
    <property type="match status" value="1"/>
</dbReference>
<dbReference type="GeneTree" id="ENSGT00940000160348"/>
<keyword evidence="7" id="KW-1185">Reference proteome</keyword>
<evidence type="ECO:0000256" key="2">
    <source>
        <dbReference type="ARBA" id="ARBA00022900"/>
    </source>
</evidence>
<evidence type="ECO:0000313" key="6">
    <source>
        <dbReference type="Ensembl" id="ENSAOCP00000019583.2"/>
    </source>
</evidence>
<evidence type="ECO:0000259" key="5">
    <source>
        <dbReference type="PROSITE" id="PS50279"/>
    </source>
</evidence>
<dbReference type="InterPro" id="IPR036880">
    <property type="entry name" value="Kunitz_BPTI_sf"/>
</dbReference>
<feature type="domain" description="BPTI/Kunitz inhibitor" evidence="5">
    <location>
        <begin position="79"/>
        <end position="122"/>
    </location>
</feature>
<dbReference type="GO" id="GO:0004867">
    <property type="term" value="F:serine-type endopeptidase inhibitor activity"/>
    <property type="evidence" value="ECO:0007669"/>
    <property type="project" value="UniProtKB-KW"/>
</dbReference>
<reference evidence="6" key="2">
    <citation type="submission" date="2025-08" db="UniProtKB">
        <authorList>
            <consortium name="Ensembl"/>
        </authorList>
    </citation>
    <scope>IDENTIFICATION</scope>
</reference>
<dbReference type="Gene3D" id="4.10.410.10">
    <property type="entry name" value="Pancreatic trypsin inhibitor Kunitz domain"/>
    <property type="match status" value="3"/>
</dbReference>
<dbReference type="PANTHER" id="PTHR47247:SF1">
    <property type="entry name" value="KUNITZ-TYPE PROTEASE INHIBITOR 2"/>
    <property type="match status" value="1"/>
</dbReference>
<feature type="chain" id="PRO_5043478684" description="BPTI/Kunitz inhibitor domain-containing protein" evidence="4">
    <location>
        <begin position="17"/>
        <end position="256"/>
    </location>
</feature>
<feature type="domain" description="BPTI/Kunitz inhibitor" evidence="5">
    <location>
        <begin position="170"/>
        <end position="220"/>
    </location>
</feature>
<proteinExistence type="predicted"/>
<evidence type="ECO:0000256" key="4">
    <source>
        <dbReference type="SAM" id="SignalP"/>
    </source>
</evidence>
<dbReference type="PROSITE" id="PS50279">
    <property type="entry name" value="BPTI_KUNITZ_2"/>
    <property type="match status" value="3"/>
</dbReference>
<dbReference type="PRINTS" id="PR00759">
    <property type="entry name" value="BASICPTASE"/>
</dbReference>
<sequence length="256" mass="28139">MPVYCVSVVFLLSVDCRLPMKVGPCRAAFPRFFYNPTNQSCSSFVYGGCESNRNNFLTLEECESSCSGVTGEMAELQVGPCRAAFRRWYYDREAGSCQSFTYGGCKGNKNNYVDEESCMVTCSGKYCTCGNTVLVCTCTGETLWICPAGGAGTNTGPVNDPSKCSVSGHCLVSPDPGPCRAAFPMFYYNPDSASCQSFIYGGCRGNENRYGSVEECMDHCSGDGKLFTSQDEAFRLQVCWFHEMNSELLFFSFRSL</sequence>
<evidence type="ECO:0000313" key="7">
    <source>
        <dbReference type="Proteomes" id="UP001501940"/>
    </source>
</evidence>
<dbReference type="Proteomes" id="UP001501940">
    <property type="component" value="Chromosome 7"/>
</dbReference>
<keyword evidence="1" id="KW-0646">Protease inhibitor</keyword>
<dbReference type="FunFam" id="4.10.410.10:FF:000021">
    <property type="entry name" value="Serine protease inhibitor, putative"/>
    <property type="match status" value="1"/>
</dbReference>
<keyword evidence="4" id="KW-0732">Signal</keyword>
<organism evidence="6 7">
    <name type="scientific">Amphiprion ocellaris</name>
    <name type="common">Clown anemonefish</name>
    <dbReference type="NCBI Taxonomy" id="80972"/>
    <lineage>
        <taxon>Eukaryota</taxon>
        <taxon>Metazoa</taxon>
        <taxon>Chordata</taxon>
        <taxon>Craniata</taxon>
        <taxon>Vertebrata</taxon>
        <taxon>Euteleostomi</taxon>
        <taxon>Actinopterygii</taxon>
        <taxon>Neopterygii</taxon>
        <taxon>Teleostei</taxon>
        <taxon>Neoteleostei</taxon>
        <taxon>Acanthomorphata</taxon>
        <taxon>Ovalentaria</taxon>
        <taxon>Pomacentridae</taxon>
        <taxon>Amphiprion</taxon>
    </lineage>
</organism>
<dbReference type="Ensembl" id="ENSAOCT00000015262.2">
    <property type="protein sequence ID" value="ENSAOCP00000019583.2"/>
    <property type="gene ID" value="ENSAOCG00000003093.2"/>
</dbReference>
<dbReference type="InterPro" id="IPR020901">
    <property type="entry name" value="Prtase_inh_Kunz-CS"/>
</dbReference>
<dbReference type="Pfam" id="PF00014">
    <property type="entry name" value="Kunitz_BPTI"/>
    <property type="match status" value="3"/>
</dbReference>
<dbReference type="SUPFAM" id="SSF57362">
    <property type="entry name" value="BPTI-like"/>
    <property type="match status" value="3"/>
</dbReference>
<feature type="domain" description="BPTI/Kunitz inhibitor" evidence="5">
    <location>
        <begin position="16"/>
        <end position="66"/>
    </location>
</feature>
<keyword evidence="3" id="KW-1015">Disulfide bond</keyword>
<dbReference type="InterPro" id="IPR002223">
    <property type="entry name" value="Kunitz_BPTI"/>
</dbReference>
<accession>A0A3Q1C0Y9</accession>
<evidence type="ECO:0000256" key="1">
    <source>
        <dbReference type="ARBA" id="ARBA00022690"/>
    </source>
</evidence>
<dbReference type="FunFam" id="4.10.410.10:FF:000004">
    <property type="entry name" value="Tissue factor pathway inhibitor"/>
    <property type="match status" value="1"/>
</dbReference>
<protein>
    <recommendedName>
        <fullName evidence="5">BPTI/Kunitz inhibitor domain-containing protein</fullName>
    </recommendedName>
</protein>
<keyword evidence="2" id="KW-0722">Serine protease inhibitor</keyword>
<name>A0A3Q1C0Y9_AMPOC</name>